<reference evidence="2" key="1">
    <citation type="submission" date="2022-03" db="EMBL/GenBank/DDBJ databases">
        <title>A functionally conserved STORR gene fusion in Papaver species that diverged 16.8 million years ago.</title>
        <authorList>
            <person name="Catania T."/>
        </authorList>
    </citation>
    <scope>NUCLEOTIDE SEQUENCE</scope>
    <source>
        <strain evidence="2">S-191538</strain>
    </source>
</reference>
<feature type="chain" id="PRO_5041358221" evidence="1">
    <location>
        <begin position="27"/>
        <end position="63"/>
    </location>
</feature>
<sequence>MESKKIISLFLIVVVILSIFFASADAACMSKGSGCGGFTFNYCCAPLWCSYSGPTWAGGTCKL</sequence>
<evidence type="ECO:0000313" key="2">
    <source>
        <dbReference type="EMBL" id="MCL7031790.1"/>
    </source>
</evidence>
<evidence type="ECO:0000256" key="1">
    <source>
        <dbReference type="SAM" id="SignalP"/>
    </source>
</evidence>
<keyword evidence="1" id="KW-0732">Signal</keyword>
<protein>
    <submittedName>
        <fullName evidence="2">Uncharacterized protein</fullName>
    </submittedName>
</protein>
<accession>A0AA41V2B3</accession>
<dbReference type="Proteomes" id="UP001177140">
    <property type="component" value="Unassembled WGS sequence"/>
</dbReference>
<proteinExistence type="predicted"/>
<dbReference type="AlphaFoldDB" id="A0AA41V2B3"/>
<gene>
    <name evidence="2" type="ORF">MKW94_015772</name>
</gene>
<keyword evidence="3" id="KW-1185">Reference proteome</keyword>
<dbReference type="EMBL" id="JAJJMA010115750">
    <property type="protein sequence ID" value="MCL7031790.1"/>
    <property type="molecule type" value="Genomic_DNA"/>
</dbReference>
<name>A0AA41V2B3_PAPNU</name>
<organism evidence="2 3">
    <name type="scientific">Papaver nudicaule</name>
    <name type="common">Iceland poppy</name>
    <dbReference type="NCBI Taxonomy" id="74823"/>
    <lineage>
        <taxon>Eukaryota</taxon>
        <taxon>Viridiplantae</taxon>
        <taxon>Streptophyta</taxon>
        <taxon>Embryophyta</taxon>
        <taxon>Tracheophyta</taxon>
        <taxon>Spermatophyta</taxon>
        <taxon>Magnoliopsida</taxon>
        <taxon>Ranunculales</taxon>
        <taxon>Papaveraceae</taxon>
        <taxon>Papaveroideae</taxon>
        <taxon>Papaver</taxon>
    </lineage>
</organism>
<comment type="caution">
    <text evidence="2">The sequence shown here is derived from an EMBL/GenBank/DDBJ whole genome shotgun (WGS) entry which is preliminary data.</text>
</comment>
<evidence type="ECO:0000313" key="3">
    <source>
        <dbReference type="Proteomes" id="UP001177140"/>
    </source>
</evidence>
<feature type="signal peptide" evidence="1">
    <location>
        <begin position="1"/>
        <end position="26"/>
    </location>
</feature>